<dbReference type="AlphaFoldDB" id="A0AAV8Y9T7"/>
<name>A0AAV8Y9T7_9CUCU</name>
<accession>A0AAV8Y9T7</accession>
<dbReference type="EMBL" id="JAPWTK010000155">
    <property type="protein sequence ID" value="KAJ8947713.1"/>
    <property type="molecule type" value="Genomic_DNA"/>
</dbReference>
<comment type="caution">
    <text evidence="1">The sequence shown here is derived from an EMBL/GenBank/DDBJ whole genome shotgun (WGS) entry which is preliminary data.</text>
</comment>
<reference evidence="1" key="1">
    <citation type="journal article" date="2023" name="Insect Mol. Biol.">
        <title>Genome sequencing provides insights into the evolution of gene families encoding plant cell wall-degrading enzymes in longhorned beetles.</title>
        <authorList>
            <person name="Shin N.R."/>
            <person name="Okamura Y."/>
            <person name="Kirsch R."/>
            <person name="Pauchet Y."/>
        </authorList>
    </citation>
    <scope>NUCLEOTIDE SEQUENCE</scope>
    <source>
        <strain evidence="1">AMC_N1</strain>
    </source>
</reference>
<organism evidence="1 2">
    <name type="scientific">Aromia moschata</name>
    <dbReference type="NCBI Taxonomy" id="1265417"/>
    <lineage>
        <taxon>Eukaryota</taxon>
        <taxon>Metazoa</taxon>
        <taxon>Ecdysozoa</taxon>
        <taxon>Arthropoda</taxon>
        <taxon>Hexapoda</taxon>
        <taxon>Insecta</taxon>
        <taxon>Pterygota</taxon>
        <taxon>Neoptera</taxon>
        <taxon>Endopterygota</taxon>
        <taxon>Coleoptera</taxon>
        <taxon>Polyphaga</taxon>
        <taxon>Cucujiformia</taxon>
        <taxon>Chrysomeloidea</taxon>
        <taxon>Cerambycidae</taxon>
        <taxon>Cerambycinae</taxon>
        <taxon>Callichromatini</taxon>
        <taxon>Aromia</taxon>
    </lineage>
</organism>
<sequence>MRKNAHIKCKLFKSYLKMIQIDEKPNHIADLQERIREENITPQMLHNVRDETYHRLGCCQQVNGAHFEQLLR</sequence>
<protein>
    <submittedName>
        <fullName evidence="1">Uncharacterized protein</fullName>
    </submittedName>
</protein>
<keyword evidence="2" id="KW-1185">Reference proteome</keyword>
<proteinExistence type="predicted"/>
<evidence type="ECO:0000313" key="1">
    <source>
        <dbReference type="EMBL" id="KAJ8947713.1"/>
    </source>
</evidence>
<gene>
    <name evidence="1" type="ORF">NQ318_001553</name>
</gene>
<evidence type="ECO:0000313" key="2">
    <source>
        <dbReference type="Proteomes" id="UP001162162"/>
    </source>
</evidence>
<dbReference type="Proteomes" id="UP001162162">
    <property type="component" value="Unassembled WGS sequence"/>
</dbReference>